<dbReference type="Proteomes" id="UP000654573">
    <property type="component" value="Unassembled WGS sequence"/>
</dbReference>
<dbReference type="InterPro" id="IPR027417">
    <property type="entry name" value="P-loop_NTPase"/>
</dbReference>
<protein>
    <submittedName>
        <fullName evidence="1">Uncharacterized protein</fullName>
    </submittedName>
</protein>
<dbReference type="EMBL" id="JACOOU010000023">
    <property type="protein sequence ID" value="MBC5675868.1"/>
    <property type="molecule type" value="Genomic_DNA"/>
</dbReference>
<keyword evidence="2" id="KW-1185">Reference proteome</keyword>
<accession>A0ABR7FKX0</accession>
<organism evidence="1 2">
    <name type="scientific">Blautia celeris</name>
    <dbReference type="NCBI Taxonomy" id="2763026"/>
    <lineage>
        <taxon>Bacteria</taxon>
        <taxon>Bacillati</taxon>
        <taxon>Bacillota</taxon>
        <taxon>Clostridia</taxon>
        <taxon>Lachnospirales</taxon>
        <taxon>Lachnospiraceae</taxon>
        <taxon>Blautia</taxon>
    </lineage>
</organism>
<dbReference type="SUPFAM" id="SSF52540">
    <property type="entry name" value="P-loop containing nucleoside triphosphate hydrolases"/>
    <property type="match status" value="1"/>
</dbReference>
<comment type="caution">
    <text evidence="1">The sequence shown here is derived from an EMBL/GenBank/DDBJ whole genome shotgun (WGS) entry which is preliminary data.</text>
</comment>
<gene>
    <name evidence="1" type="ORF">H8S76_26985</name>
</gene>
<evidence type="ECO:0000313" key="2">
    <source>
        <dbReference type="Proteomes" id="UP000654573"/>
    </source>
</evidence>
<evidence type="ECO:0000313" key="1">
    <source>
        <dbReference type="EMBL" id="MBC5675868.1"/>
    </source>
</evidence>
<sequence>MKFRNLISTISQGKITILSTHIVSDVSYIADDILLVQHGELQYFGDVQQLTTAVEGKVWEVLVENQQANKIAQDYMVSNMNHTQQGAILRIISDHKPFQKEDCTNFYWCRVIMAFHFYITSSLAIQNIY</sequence>
<proteinExistence type="predicted"/>
<reference evidence="1 2" key="1">
    <citation type="submission" date="2020-08" db="EMBL/GenBank/DDBJ databases">
        <title>Genome public.</title>
        <authorList>
            <person name="Liu C."/>
            <person name="Sun Q."/>
        </authorList>
    </citation>
    <scope>NUCLEOTIDE SEQUENCE [LARGE SCALE GENOMIC DNA]</scope>
    <source>
        <strain evidence="1 2">NSJ-34</strain>
    </source>
</reference>
<name>A0ABR7FKX0_9FIRM</name>
<dbReference type="Gene3D" id="3.40.50.300">
    <property type="entry name" value="P-loop containing nucleotide triphosphate hydrolases"/>
    <property type="match status" value="1"/>
</dbReference>
<dbReference type="RefSeq" id="WP_146051680.1">
    <property type="nucleotide sequence ID" value="NZ_JACOOU010000023.1"/>
</dbReference>